<sequence length="49" mass="5135">MRDIDIDPTRNDADPGDATSGASTVSGRVDAAAFDDDDDLEPTIVRGLD</sequence>
<dbReference type="EMBL" id="CM001484">
    <property type="protein sequence ID" value="EIE97855.1"/>
    <property type="molecule type" value="Genomic_DNA"/>
</dbReference>
<dbReference type="AlphaFoldDB" id="I1CYT1"/>
<feature type="region of interest" description="Disordered" evidence="1">
    <location>
        <begin position="1"/>
        <end position="49"/>
    </location>
</feature>
<protein>
    <submittedName>
        <fullName evidence="2">Uncharacterized protein</fullName>
    </submittedName>
</protein>
<evidence type="ECO:0000256" key="1">
    <source>
        <dbReference type="SAM" id="MobiDB-lite"/>
    </source>
</evidence>
<reference evidence="3" key="2">
    <citation type="submission" date="2012-01" db="EMBL/GenBank/DDBJ databases">
        <title>Noncontiguous Finished sequence of chromosome of Saccharomonospora glauca K62.</title>
        <authorList>
            <consortium name="US DOE Joint Genome Institute"/>
            <person name="Lucas S."/>
            <person name="Han J."/>
            <person name="Lapidus A."/>
            <person name="Cheng J.-F."/>
            <person name="Goodwin L."/>
            <person name="Pitluck S."/>
            <person name="Peters L."/>
            <person name="Mikhailova N."/>
            <person name="Held B."/>
            <person name="Detter J.C."/>
            <person name="Han C."/>
            <person name="Tapia R."/>
            <person name="Land M."/>
            <person name="Hauser L."/>
            <person name="Kyrpides N."/>
            <person name="Ivanova N."/>
            <person name="Pagani I."/>
            <person name="Brambilla E.-M."/>
            <person name="Klenk H.-P."/>
            <person name="Woyke T."/>
        </authorList>
    </citation>
    <scope>NUCLEOTIDE SEQUENCE [LARGE SCALE GENOMIC DNA]</scope>
    <source>
        <strain evidence="3">K62</strain>
    </source>
</reference>
<gene>
    <name evidence="2" type="ORF">SacglDRAFT_00917</name>
</gene>
<dbReference type="Proteomes" id="UP000005087">
    <property type="component" value="Chromosome"/>
</dbReference>
<organism evidence="2 3">
    <name type="scientific">Saccharomonospora glauca K62</name>
    <dbReference type="NCBI Taxonomy" id="928724"/>
    <lineage>
        <taxon>Bacteria</taxon>
        <taxon>Bacillati</taxon>
        <taxon>Actinomycetota</taxon>
        <taxon>Actinomycetes</taxon>
        <taxon>Pseudonocardiales</taxon>
        <taxon>Pseudonocardiaceae</taxon>
        <taxon>Saccharomonospora</taxon>
    </lineage>
</organism>
<evidence type="ECO:0000313" key="3">
    <source>
        <dbReference type="Proteomes" id="UP000005087"/>
    </source>
</evidence>
<keyword evidence="3" id="KW-1185">Reference proteome</keyword>
<reference evidence="2 3" key="1">
    <citation type="submission" date="2011-09" db="EMBL/GenBank/DDBJ databases">
        <authorList>
            <consortium name="US DOE Joint Genome Institute (JGI-PGF)"/>
            <person name="Lucas S."/>
            <person name="Han J."/>
            <person name="Lapidus A."/>
            <person name="Cheng J.-F."/>
            <person name="Goodwin L."/>
            <person name="Pitluck S."/>
            <person name="Peters L."/>
            <person name="Land M.L."/>
            <person name="Hauser L."/>
            <person name="Brambilla E."/>
            <person name="Klenk H.-P."/>
            <person name="Woyke T.J."/>
        </authorList>
    </citation>
    <scope>NUCLEOTIDE SEQUENCE [LARGE SCALE GENOMIC DNA]</scope>
    <source>
        <strain evidence="2 3">K62</strain>
    </source>
</reference>
<dbReference type="HOGENOM" id="CLU_215952_0_0_11"/>
<feature type="compositionally biased region" description="Basic and acidic residues" evidence="1">
    <location>
        <begin position="1"/>
        <end position="13"/>
    </location>
</feature>
<evidence type="ECO:0000313" key="2">
    <source>
        <dbReference type="EMBL" id="EIE97855.1"/>
    </source>
</evidence>
<proteinExistence type="predicted"/>
<name>I1CYT1_9PSEU</name>
<accession>I1CYT1</accession>
<dbReference type="RefSeq" id="WP_005462093.1">
    <property type="nucleotide sequence ID" value="NZ_CM001484.1"/>
</dbReference>